<protein>
    <recommendedName>
        <fullName evidence="1">Aspartyl/glutamyl-tRNA(Asn/Gln) amidotransferase subunit C</fullName>
        <shortName evidence="1">Asp/Glu-ADT subunit C</shortName>
        <ecNumber evidence="1">6.3.5.-</ecNumber>
    </recommendedName>
</protein>
<dbReference type="InterPro" id="IPR003837">
    <property type="entry name" value="GatC"/>
</dbReference>
<name>A0A955LWS1_UNCKA</name>
<proteinExistence type="inferred from homology"/>
<comment type="catalytic activity">
    <reaction evidence="1">
        <text>L-glutamyl-tRNA(Gln) + L-glutamine + ATP + H2O = L-glutaminyl-tRNA(Gln) + L-glutamate + ADP + phosphate + H(+)</text>
        <dbReference type="Rhea" id="RHEA:17521"/>
        <dbReference type="Rhea" id="RHEA-COMP:9681"/>
        <dbReference type="Rhea" id="RHEA-COMP:9684"/>
        <dbReference type="ChEBI" id="CHEBI:15377"/>
        <dbReference type="ChEBI" id="CHEBI:15378"/>
        <dbReference type="ChEBI" id="CHEBI:29985"/>
        <dbReference type="ChEBI" id="CHEBI:30616"/>
        <dbReference type="ChEBI" id="CHEBI:43474"/>
        <dbReference type="ChEBI" id="CHEBI:58359"/>
        <dbReference type="ChEBI" id="CHEBI:78520"/>
        <dbReference type="ChEBI" id="CHEBI:78521"/>
        <dbReference type="ChEBI" id="CHEBI:456216"/>
    </reaction>
</comment>
<dbReference type="GO" id="GO:0006450">
    <property type="term" value="P:regulation of translational fidelity"/>
    <property type="evidence" value="ECO:0007669"/>
    <property type="project" value="InterPro"/>
</dbReference>
<dbReference type="PANTHER" id="PTHR15004">
    <property type="entry name" value="GLUTAMYL-TRNA(GLN) AMIDOTRANSFERASE SUBUNIT C, MITOCHONDRIAL"/>
    <property type="match status" value="1"/>
</dbReference>
<evidence type="ECO:0000313" key="3">
    <source>
        <dbReference type="Proteomes" id="UP000699691"/>
    </source>
</evidence>
<dbReference type="Pfam" id="PF02686">
    <property type="entry name" value="GatC"/>
    <property type="match status" value="1"/>
</dbReference>
<dbReference type="InterPro" id="IPR036113">
    <property type="entry name" value="Asp/Glu-ADT_sf_sub_c"/>
</dbReference>
<dbReference type="SUPFAM" id="SSF141000">
    <property type="entry name" value="Glu-tRNAGln amidotransferase C subunit"/>
    <property type="match status" value="1"/>
</dbReference>
<comment type="catalytic activity">
    <reaction evidence="1">
        <text>L-aspartyl-tRNA(Asn) + L-glutamine + ATP + H2O = L-asparaginyl-tRNA(Asn) + L-glutamate + ADP + phosphate + 2 H(+)</text>
        <dbReference type="Rhea" id="RHEA:14513"/>
        <dbReference type="Rhea" id="RHEA-COMP:9674"/>
        <dbReference type="Rhea" id="RHEA-COMP:9677"/>
        <dbReference type="ChEBI" id="CHEBI:15377"/>
        <dbReference type="ChEBI" id="CHEBI:15378"/>
        <dbReference type="ChEBI" id="CHEBI:29985"/>
        <dbReference type="ChEBI" id="CHEBI:30616"/>
        <dbReference type="ChEBI" id="CHEBI:43474"/>
        <dbReference type="ChEBI" id="CHEBI:58359"/>
        <dbReference type="ChEBI" id="CHEBI:78515"/>
        <dbReference type="ChEBI" id="CHEBI:78516"/>
        <dbReference type="ChEBI" id="CHEBI:456216"/>
    </reaction>
</comment>
<dbReference type="GO" id="GO:0070681">
    <property type="term" value="P:glutaminyl-tRNAGln biosynthesis via transamidation"/>
    <property type="evidence" value="ECO:0007669"/>
    <property type="project" value="TreeGrafter"/>
</dbReference>
<keyword evidence="1" id="KW-0436">Ligase</keyword>
<reference evidence="2" key="2">
    <citation type="journal article" date="2021" name="Microbiome">
        <title>Successional dynamics and alternative stable states in a saline activated sludge microbial community over 9 years.</title>
        <authorList>
            <person name="Wang Y."/>
            <person name="Ye J."/>
            <person name="Ju F."/>
            <person name="Liu L."/>
            <person name="Boyd J.A."/>
            <person name="Deng Y."/>
            <person name="Parks D.H."/>
            <person name="Jiang X."/>
            <person name="Yin X."/>
            <person name="Woodcroft B.J."/>
            <person name="Tyson G.W."/>
            <person name="Hugenholtz P."/>
            <person name="Polz M.F."/>
            <person name="Zhang T."/>
        </authorList>
    </citation>
    <scope>NUCLEOTIDE SEQUENCE</scope>
    <source>
        <strain evidence="2">HKST-UBA02</strain>
    </source>
</reference>
<dbReference type="GO" id="GO:0050567">
    <property type="term" value="F:glutaminyl-tRNA synthase (glutamine-hydrolyzing) activity"/>
    <property type="evidence" value="ECO:0007669"/>
    <property type="project" value="UniProtKB-UniRule"/>
</dbReference>
<reference evidence="2" key="1">
    <citation type="submission" date="2020-04" db="EMBL/GenBank/DDBJ databases">
        <authorList>
            <person name="Zhang T."/>
        </authorList>
    </citation>
    <scope>NUCLEOTIDE SEQUENCE</scope>
    <source>
        <strain evidence="2">HKST-UBA02</strain>
    </source>
</reference>
<comment type="caution">
    <text evidence="2">The sequence shown here is derived from an EMBL/GenBank/DDBJ whole genome shotgun (WGS) entry which is preliminary data.</text>
</comment>
<dbReference type="EC" id="6.3.5.-" evidence="1"/>
<sequence length="103" mass="11395">MNNDKTLTNEQVAKVASLAKVRVTEAQLETYKEQFGQILDHMDTMAEVDTQNVQATSQVTGLHNVFRDDVVEESLPQETALGMAPESEGSYFKVRAVFGTGEE</sequence>
<keyword evidence="1" id="KW-0648">Protein biosynthesis</keyword>
<dbReference type="GO" id="GO:0005524">
    <property type="term" value="F:ATP binding"/>
    <property type="evidence" value="ECO:0007669"/>
    <property type="project" value="UniProtKB-KW"/>
</dbReference>
<dbReference type="PANTHER" id="PTHR15004:SF0">
    <property type="entry name" value="GLUTAMYL-TRNA(GLN) AMIDOTRANSFERASE SUBUNIT C, MITOCHONDRIAL"/>
    <property type="match status" value="1"/>
</dbReference>
<dbReference type="AlphaFoldDB" id="A0A955LWS1"/>
<keyword evidence="1" id="KW-0067">ATP-binding</keyword>
<gene>
    <name evidence="1 2" type="primary">gatC</name>
    <name evidence="2" type="ORF">KC573_04455</name>
</gene>
<keyword evidence="1" id="KW-0547">Nucleotide-binding</keyword>
<dbReference type="GO" id="GO:0006412">
    <property type="term" value="P:translation"/>
    <property type="evidence" value="ECO:0007669"/>
    <property type="project" value="UniProtKB-UniRule"/>
</dbReference>
<comment type="function">
    <text evidence="1">Allows the formation of correctly charged Asn-tRNA(Asn) or Gln-tRNA(Gln) through the transamidation of misacylated Asp-tRNA(Asn) or Glu-tRNA(Gln) in organisms which lack either or both of asparaginyl-tRNA or glutaminyl-tRNA synthetases. The reaction takes place in the presence of glutamine and ATP through an activated phospho-Asp-tRNA(Asn) or phospho-Glu-tRNA(Gln).</text>
</comment>
<dbReference type="EMBL" id="JAGQKY010000265">
    <property type="protein sequence ID" value="MCA9398056.1"/>
    <property type="molecule type" value="Genomic_DNA"/>
</dbReference>
<dbReference type="NCBIfam" id="TIGR00135">
    <property type="entry name" value="gatC"/>
    <property type="match status" value="1"/>
</dbReference>
<comment type="subunit">
    <text evidence="1">Heterotrimer of A, B and C subunits.</text>
</comment>
<evidence type="ECO:0000313" key="2">
    <source>
        <dbReference type="EMBL" id="MCA9398056.1"/>
    </source>
</evidence>
<dbReference type="Gene3D" id="1.10.20.60">
    <property type="entry name" value="Glu-tRNAGln amidotransferase C subunit, N-terminal domain"/>
    <property type="match status" value="1"/>
</dbReference>
<evidence type="ECO:0000256" key="1">
    <source>
        <dbReference type="HAMAP-Rule" id="MF_00122"/>
    </source>
</evidence>
<dbReference type="Proteomes" id="UP000699691">
    <property type="component" value="Unassembled WGS sequence"/>
</dbReference>
<organism evidence="2 3">
    <name type="scientific">candidate division WWE3 bacterium</name>
    <dbReference type="NCBI Taxonomy" id="2053526"/>
    <lineage>
        <taxon>Bacteria</taxon>
        <taxon>Katanobacteria</taxon>
    </lineage>
</organism>
<accession>A0A955LWS1</accession>
<dbReference type="HAMAP" id="MF_00122">
    <property type="entry name" value="GatC"/>
    <property type="match status" value="1"/>
</dbReference>
<comment type="similarity">
    <text evidence="1">Belongs to the GatC family.</text>
</comment>